<evidence type="ECO:0000313" key="7">
    <source>
        <dbReference type="EMBL" id="MDY0743405.1"/>
    </source>
</evidence>
<keyword evidence="2" id="KW-0274">FAD</keyword>
<protein>
    <submittedName>
        <fullName evidence="7">NAD(P)/FAD-dependent oxidoreductase</fullName>
    </submittedName>
</protein>
<dbReference type="Pfam" id="PF21706">
    <property type="entry name" value="FCSD_central"/>
    <property type="match status" value="1"/>
</dbReference>
<feature type="domain" description="Sulfide dehydrogenase [flavocytochrome c] flavoprotein chain central" evidence="6">
    <location>
        <begin position="156"/>
        <end position="270"/>
    </location>
</feature>
<feature type="domain" description="FAD/NAD(P)-binding" evidence="4">
    <location>
        <begin position="25"/>
        <end position="139"/>
    </location>
</feature>
<evidence type="ECO:0000256" key="3">
    <source>
        <dbReference type="SAM" id="SignalP"/>
    </source>
</evidence>
<evidence type="ECO:0000256" key="2">
    <source>
        <dbReference type="ARBA" id="ARBA00022827"/>
    </source>
</evidence>
<reference evidence="7 8" key="1">
    <citation type="submission" date="2023-11" db="EMBL/GenBank/DDBJ databases">
        <title>Paucibacter sp. nov., isolated from fresh soil in Korea.</title>
        <authorList>
            <person name="Le N.T.T."/>
        </authorList>
    </citation>
    <scope>NUCLEOTIDE SEQUENCE [LARGE SCALE GENOMIC DNA]</scope>
    <source>
        <strain evidence="7 8">R3-3</strain>
    </source>
</reference>
<evidence type="ECO:0000259" key="6">
    <source>
        <dbReference type="Pfam" id="PF21706"/>
    </source>
</evidence>
<keyword evidence="1" id="KW-0285">Flavoprotein</keyword>
<dbReference type="SUPFAM" id="SSF55424">
    <property type="entry name" value="FAD/NAD-linked reductases, dimerisation (C-terminal) domain"/>
    <property type="match status" value="1"/>
</dbReference>
<feature type="domain" description="Flavocytochrome c sulphide dehydrogenase flavin-binding" evidence="5">
    <location>
        <begin position="351"/>
        <end position="415"/>
    </location>
</feature>
<dbReference type="Pfam" id="PF07992">
    <property type="entry name" value="Pyr_redox_2"/>
    <property type="match status" value="1"/>
</dbReference>
<name>A0ABU5DAW5_9BURK</name>
<keyword evidence="8" id="KW-1185">Reference proteome</keyword>
<dbReference type="InterPro" id="IPR052541">
    <property type="entry name" value="SQRD"/>
</dbReference>
<dbReference type="InterPro" id="IPR023753">
    <property type="entry name" value="FAD/NAD-binding_dom"/>
</dbReference>
<dbReference type="InterPro" id="IPR037092">
    <property type="entry name" value="FlavoCytC_S_DH_flav-bd_sf"/>
</dbReference>
<gene>
    <name evidence="7" type="ORF">SNE35_02770</name>
</gene>
<keyword evidence="3" id="KW-0732">Signal</keyword>
<feature type="signal peptide" evidence="3">
    <location>
        <begin position="1"/>
        <end position="20"/>
    </location>
</feature>
<dbReference type="Proteomes" id="UP001285263">
    <property type="component" value="Unassembled WGS sequence"/>
</dbReference>
<proteinExistence type="predicted"/>
<dbReference type="InterPro" id="IPR036188">
    <property type="entry name" value="FAD/NAD-bd_sf"/>
</dbReference>
<dbReference type="InterPro" id="IPR049386">
    <property type="entry name" value="FCSD_central"/>
</dbReference>
<evidence type="ECO:0000259" key="4">
    <source>
        <dbReference type="Pfam" id="PF07992"/>
    </source>
</evidence>
<sequence>MKRRGLLGAAVALAGLPVRAAVKPRVLVVGGGYGGATAAKHLRLLSGGAIDVTLVEPEEAFVSCPMSNLVLEGSQPLSVLIRSYAALQSRHGVKVLRDSVVTIDPVKKTATLASGAVLGWDKLVLSPGVDMVWDSVEGLAAARGQILQAWKAGAETLALRRQLEAMPDGGVFAIAIPEAPYRCPPAPYERACLVAAYFKRAKPKSKVLVIDANEDLTSKGALFRKVWAEDYKGIVDYQPQTKTVAVDAATKTLKFEIQEDLRADVLNVLPVMRAGDIAVRAGLANGNARWVGVKFPDFESTAAADVHVIGDSIQIAPAMPKSGHMAMSQGKALAVLLTSQLSGSGKPAAVPRLASTCYSFVDAKRAMHIASEHEYVAAEKTYLPVHGVGGSSDAPSAAEGEEAWRWARDVWSEVLA</sequence>
<dbReference type="PANTHER" id="PTHR43755:SF1">
    <property type="entry name" value="FAD-DEPENDENT PYRIDINE NUCLEOTIDE-DISULPHIDE OXIDOREDUCTASE"/>
    <property type="match status" value="1"/>
</dbReference>
<evidence type="ECO:0000256" key="1">
    <source>
        <dbReference type="ARBA" id="ARBA00022630"/>
    </source>
</evidence>
<dbReference type="InterPro" id="IPR015323">
    <property type="entry name" value="FlavoCytC_S_DH_flav-bd"/>
</dbReference>
<organism evidence="7 8">
    <name type="scientific">Roseateles agri</name>
    <dbReference type="NCBI Taxonomy" id="3098619"/>
    <lineage>
        <taxon>Bacteria</taxon>
        <taxon>Pseudomonadati</taxon>
        <taxon>Pseudomonadota</taxon>
        <taxon>Betaproteobacteria</taxon>
        <taxon>Burkholderiales</taxon>
        <taxon>Sphaerotilaceae</taxon>
        <taxon>Roseateles</taxon>
    </lineage>
</organism>
<evidence type="ECO:0000313" key="8">
    <source>
        <dbReference type="Proteomes" id="UP001285263"/>
    </source>
</evidence>
<feature type="chain" id="PRO_5046944649" evidence="3">
    <location>
        <begin position="21"/>
        <end position="416"/>
    </location>
</feature>
<evidence type="ECO:0000259" key="5">
    <source>
        <dbReference type="Pfam" id="PF09242"/>
    </source>
</evidence>
<dbReference type="SUPFAM" id="SSF51905">
    <property type="entry name" value="FAD/NAD(P)-binding domain"/>
    <property type="match status" value="2"/>
</dbReference>
<dbReference type="InterPro" id="IPR016156">
    <property type="entry name" value="FAD/NAD-linked_Rdtase_dimer_sf"/>
</dbReference>
<dbReference type="Gene3D" id="3.90.760.10">
    <property type="entry name" value="Flavocytochrome c sulphide dehydrogenase, flavin-binding domain"/>
    <property type="match status" value="1"/>
</dbReference>
<dbReference type="PANTHER" id="PTHR43755">
    <property type="match status" value="1"/>
</dbReference>
<comment type="caution">
    <text evidence="7">The sequence shown here is derived from an EMBL/GenBank/DDBJ whole genome shotgun (WGS) entry which is preliminary data.</text>
</comment>
<dbReference type="Pfam" id="PF09242">
    <property type="entry name" value="FCSD-flav_bind"/>
    <property type="match status" value="1"/>
</dbReference>
<dbReference type="EMBL" id="JAXCLA010000001">
    <property type="protein sequence ID" value="MDY0743405.1"/>
    <property type="molecule type" value="Genomic_DNA"/>
</dbReference>
<dbReference type="RefSeq" id="WP_320421289.1">
    <property type="nucleotide sequence ID" value="NZ_JAXCLA010000001.1"/>
</dbReference>
<accession>A0ABU5DAW5</accession>
<dbReference type="Gene3D" id="3.50.50.60">
    <property type="entry name" value="FAD/NAD(P)-binding domain"/>
    <property type="match status" value="2"/>
</dbReference>